<accession>A0A411BKT9</accession>
<protein>
    <submittedName>
        <fullName evidence="2">Uncharacterized protein</fullName>
    </submittedName>
</protein>
<dbReference type="EMBL" id="MH925094">
    <property type="protein sequence ID" value="QAY02198.1"/>
    <property type="molecule type" value="Genomic_DNA"/>
</dbReference>
<gene>
    <name evidence="2" type="ORF">VspSw1_130</name>
</gene>
<feature type="region of interest" description="Disordered" evidence="1">
    <location>
        <begin position="82"/>
        <end position="109"/>
    </location>
</feature>
<proteinExistence type="predicted"/>
<organism evidence="2 3">
    <name type="scientific">Vibrio phage VspSw_1</name>
    <dbReference type="NCBI Taxonomy" id="2484249"/>
    <lineage>
        <taxon>Viruses</taxon>
        <taxon>Duplodnaviria</taxon>
        <taxon>Heunggongvirae</taxon>
        <taxon>Uroviricota</taxon>
        <taxon>Caudoviricetes</taxon>
        <taxon>Demerecviridae</taxon>
        <taxon>Pogseptimavirus</taxon>
        <taxon>Pogseptimavirus VspSw1</taxon>
    </lineage>
</organism>
<name>A0A411BKT9_9CAUD</name>
<evidence type="ECO:0000313" key="2">
    <source>
        <dbReference type="EMBL" id="QAY02198.1"/>
    </source>
</evidence>
<feature type="compositionally biased region" description="Basic and acidic residues" evidence="1">
    <location>
        <begin position="82"/>
        <end position="102"/>
    </location>
</feature>
<evidence type="ECO:0000256" key="1">
    <source>
        <dbReference type="SAM" id="MobiDB-lite"/>
    </source>
</evidence>
<evidence type="ECO:0000313" key="3">
    <source>
        <dbReference type="Proteomes" id="UP000290327"/>
    </source>
</evidence>
<reference evidence="2 3" key="1">
    <citation type="submission" date="2018-09" db="EMBL/GenBank/DDBJ databases">
        <title>Characterization and complete genomic analysis of VspSw_1.</title>
        <authorList>
            <person name="Chen L."/>
        </authorList>
    </citation>
    <scope>NUCLEOTIDE SEQUENCE [LARGE SCALE GENOMIC DNA]</scope>
</reference>
<keyword evidence="3" id="KW-1185">Reference proteome</keyword>
<sequence>MFLANKDYHTILRLERLWKQFHGKSFKSMHPDEKCIGCFLGVEGHSAWEDAECAKVSFKQKDNPFTKRKDIEAIIQDLVDREKEAGDKNRRDEMMQKSKNYNDEQAADI</sequence>
<dbReference type="Proteomes" id="UP000290327">
    <property type="component" value="Segment"/>
</dbReference>